<feature type="signal peptide" evidence="5">
    <location>
        <begin position="1"/>
        <end position="24"/>
    </location>
</feature>
<feature type="region of interest" description="Disordered" evidence="4">
    <location>
        <begin position="79"/>
        <end position="170"/>
    </location>
</feature>
<dbReference type="SMART" id="SM00131">
    <property type="entry name" value="KU"/>
    <property type="match status" value="1"/>
</dbReference>
<dbReference type="Gene3D" id="4.10.410.10">
    <property type="entry name" value="Pancreatic trypsin inhibitor Kunitz domain"/>
    <property type="match status" value="1"/>
</dbReference>
<evidence type="ECO:0000313" key="7">
    <source>
        <dbReference type="EMBL" id="JAA53859.1"/>
    </source>
</evidence>
<keyword evidence="5" id="KW-0732">Signal</keyword>
<name>L7LSQ7_RHIPC</name>
<dbReference type="PANTHER" id="PTHR10083">
    <property type="entry name" value="KUNITZ-TYPE PROTEASE INHIBITOR-RELATED"/>
    <property type="match status" value="1"/>
</dbReference>
<dbReference type="InterPro" id="IPR002223">
    <property type="entry name" value="Kunitz_BPTI"/>
</dbReference>
<feature type="compositionally biased region" description="Low complexity" evidence="4">
    <location>
        <begin position="124"/>
        <end position="133"/>
    </location>
</feature>
<dbReference type="InterPro" id="IPR036880">
    <property type="entry name" value="Kunitz_BPTI_sf"/>
</dbReference>
<dbReference type="SUPFAM" id="SSF57362">
    <property type="entry name" value="BPTI-like"/>
    <property type="match status" value="1"/>
</dbReference>
<evidence type="ECO:0000256" key="4">
    <source>
        <dbReference type="SAM" id="MobiDB-lite"/>
    </source>
</evidence>
<organism evidence="7">
    <name type="scientific">Rhipicephalus pulchellus</name>
    <name type="common">Yellow backed tick</name>
    <name type="synonym">Dermacentor pulchellus</name>
    <dbReference type="NCBI Taxonomy" id="72859"/>
    <lineage>
        <taxon>Eukaryota</taxon>
        <taxon>Metazoa</taxon>
        <taxon>Ecdysozoa</taxon>
        <taxon>Arthropoda</taxon>
        <taxon>Chelicerata</taxon>
        <taxon>Arachnida</taxon>
        <taxon>Acari</taxon>
        <taxon>Parasitiformes</taxon>
        <taxon>Ixodida</taxon>
        <taxon>Ixodoidea</taxon>
        <taxon>Ixodidae</taxon>
        <taxon>Rhipicephalinae</taxon>
        <taxon>Rhipicephalus</taxon>
        <taxon>Rhipicephalus</taxon>
    </lineage>
</organism>
<keyword evidence="3" id="KW-1015">Disulfide bond</keyword>
<sequence>MRILLFPFFAFYNVVFLVPAPAKGASSACYSMPSEDEECESDVSKWYYDKNEVKCVNFMYGECPTGSNIFDTEDQCKTACKDAGSGPKGPPPPPKPPKGRPPSKGRPQKKPKYPKKRPGEENETGSSGESTKGPGAGGWKPPRRPQRPHRPPGTRPKPPAKGKGRGSCAARMRRKKGCDFEGTWYNNGAFYTCSRVRKGGCPTVGSFFATCEECMGACYHLQRKIKQCAFMT</sequence>
<keyword evidence="1" id="KW-0646">Protease inhibitor</keyword>
<feature type="compositionally biased region" description="Basic residues" evidence="4">
    <location>
        <begin position="141"/>
        <end position="164"/>
    </location>
</feature>
<dbReference type="InterPro" id="IPR050098">
    <property type="entry name" value="TFPI/VKTCI-like"/>
</dbReference>
<dbReference type="AlphaFoldDB" id="L7LSQ7"/>
<dbReference type="PANTHER" id="PTHR10083:SF374">
    <property type="entry name" value="BPTI_KUNITZ INHIBITOR DOMAIN-CONTAINING PROTEIN"/>
    <property type="match status" value="1"/>
</dbReference>
<feature type="domain" description="BPTI/Kunitz inhibitor" evidence="6">
    <location>
        <begin position="29"/>
        <end position="80"/>
    </location>
</feature>
<accession>L7LSQ7</accession>
<dbReference type="GO" id="GO:0005615">
    <property type="term" value="C:extracellular space"/>
    <property type="evidence" value="ECO:0007669"/>
    <property type="project" value="TreeGrafter"/>
</dbReference>
<evidence type="ECO:0000256" key="2">
    <source>
        <dbReference type="ARBA" id="ARBA00022900"/>
    </source>
</evidence>
<dbReference type="PROSITE" id="PS50279">
    <property type="entry name" value="BPTI_KUNITZ_2"/>
    <property type="match status" value="1"/>
</dbReference>
<keyword evidence="2" id="KW-0722">Serine protease inhibitor</keyword>
<protein>
    <submittedName>
        <fullName evidence="7">Putative monolaris</fullName>
    </submittedName>
</protein>
<feature type="compositionally biased region" description="Basic residues" evidence="4">
    <location>
        <begin position="97"/>
        <end position="116"/>
    </location>
</feature>
<evidence type="ECO:0000256" key="5">
    <source>
        <dbReference type="SAM" id="SignalP"/>
    </source>
</evidence>
<proteinExistence type="evidence at transcript level"/>
<dbReference type="Pfam" id="PF00014">
    <property type="entry name" value="Kunitz_BPTI"/>
    <property type="match status" value="1"/>
</dbReference>
<evidence type="ECO:0000256" key="1">
    <source>
        <dbReference type="ARBA" id="ARBA00022690"/>
    </source>
</evidence>
<reference evidence="7" key="1">
    <citation type="submission" date="2012-11" db="EMBL/GenBank/DDBJ databases">
        <authorList>
            <person name="Lucero-Rivera Y.E."/>
            <person name="Tovar-Ramirez D."/>
        </authorList>
    </citation>
    <scope>NUCLEOTIDE SEQUENCE</scope>
    <source>
        <tissue evidence="7">Salivary gland</tissue>
    </source>
</reference>
<evidence type="ECO:0000256" key="3">
    <source>
        <dbReference type="ARBA" id="ARBA00023157"/>
    </source>
</evidence>
<feature type="chain" id="PRO_5003980190" evidence="5">
    <location>
        <begin position="25"/>
        <end position="232"/>
    </location>
</feature>
<evidence type="ECO:0000259" key="6">
    <source>
        <dbReference type="PROSITE" id="PS50279"/>
    </source>
</evidence>
<dbReference type="GO" id="GO:0004867">
    <property type="term" value="F:serine-type endopeptidase inhibitor activity"/>
    <property type="evidence" value="ECO:0007669"/>
    <property type="project" value="UniProtKB-KW"/>
</dbReference>
<dbReference type="EMBL" id="GACK01011175">
    <property type="protein sequence ID" value="JAA53859.1"/>
    <property type="molecule type" value="mRNA"/>
</dbReference>
<reference evidence="7" key="2">
    <citation type="journal article" date="2015" name="J. Proteomics">
        <title>Sexual differences in the sialomes of the zebra tick, Rhipicephalus pulchellus.</title>
        <authorList>
            <person name="Tan A.W."/>
            <person name="Francischetti I.M."/>
            <person name="Slovak M."/>
            <person name="Kini R.M."/>
            <person name="Ribeiro J.M."/>
        </authorList>
    </citation>
    <scope>NUCLEOTIDE SEQUENCE</scope>
    <source>
        <tissue evidence="7">Salivary gland</tissue>
    </source>
</reference>